<evidence type="ECO:0000259" key="4">
    <source>
        <dbReference type="PROSITE" id="PS50110"/>
    </source>
</evidence>
<dbReference type="SUPFAM" id="SSF52172">
    <property type="entry name" value="CheY-like"/>
    <property type="match status" value="1"/>
</dbReference>
<dbReference type="InterPro" id="IPR050595">
    <property type="entry name" value="Bact_response_regulator"/>
</dbReference>
<dbReference type="InterPro" id="IPR011006">
    <property type="entry name" value="CheY-like_superfamily"/>
</dbReference>
<gene>
    <name evidence="5" type="ORF">SAMN06295933_0097</name>
</gene>
<dbReference type="STRING" id="1519643.SAMN06295933_0097"/>
<evidence type="ECO:0000313" key="5">
    <source>
        <dbReference type="EMBL" id="SME87975.1"/>
    </source>
</evidence>
<dbReference type="SMART" id="SM00448">
    <property type="entry name" value="REC"/>
    <property type="match status" value="1"/>
</dbReference>
<keyword evidence="6" id="KW-1185">Reference proteome</keyword>
<evidence type="ECO:0000256" key="1">
    <source>
        <dbReference type="ARBA" id="ARBA00022553"/>
    </source>
</evidence>
<feature type="modified residue" description="4-aspartylphosphate" evidence="3">
    <location>
        <position position="54"/>
    </location>
</feature>
<dbReference type="Pfam" id="PF00072">
    <property type="entry name" value="Response_reg"/>
    <property type="match status" value="1"/>
</dbReference>
<evidence type="ECO:0000313" key="6">
    <source>
        <dbReference type="Proteomes" id="UP000192906"/>
    </source>
</evidence>
<dbReference type="InterPro" id="IPR001789">
    <property type="entry name" value="Sig_transdc_resp-reg_receiver"/>
</dbReference>
<feature type="domain" description="Response regulatory" evidence="4">
    <location>
        <begin position="4"/>
        <end position="119"/>
    </location>
</feature>
<dbReference type="AlphaFoldDB" id="A0A1X7C0U2"/>
<reference evidence="6" key="1">
    <citation type="submission" date="2017-04" db="EMBL/GenBank/DDBJ databases">
        <authorList>
            <person name="Varghese N."/>
            <person name="Submissions S."/>
        </authorList>
    </citation>
    <scope>NUCLEOTIDE SEQUENCE [LARGE SCALE GENOMIC DNA]</scope>
    <source>
        <strain evidence="6">K3S</strain>
    </source>
</reference>
<sequence>MSVNVLLADDETGFVDALAKRLTKRGYRVQHVNSGKAAVEVLAADFSIEVVVLDVRMPEPNGLDTLHLIKKKYPAVEVIMLSAHGTPLCTMESIRWGAYKFLIKPVELDELIKTIDGAAETGRLHRQRMSAKDLQKDQA</sequence>
<evidence type="ECO:0000256" key="2">
    <source>
        <dbReference type="ARBA" id="ARBA00023012"/>
    </source>
</evidence>
<dbReference type="GO" id="GO:0000160">
    <property type="term" value="P:phosphorelay signal transduction system"/>
    <property type="evidence" value="ECO:0007669"/>
    <property type="project" value="UniProtKB-KW"/>
</dbReference>
<dbReference type="PANTHER" id="PTHR44591">
    <property type="entry name" value="STRESS RESPONSE REGULATOR PROTEIN 1"/>
    <property type="match status" value="1"/>
</dbReference>
<dbReference type="RefSeq" id="WP_085096758.1">
    <property type="nucleotide sequence ID" value="NZ_FWZU01000001.1"/>
</dbReference>
<keyword evidence="1 3" id="KW-0597">Phosphoprotein</keyword>
<dbReference type="OrthoDB" id="9793549at2"/>
<name>A0A1X7C0U2_9BACT</name>
<dbReference type="PROSITE" id="PS50110">
    <property type="entry name" value="RESPONSE_REGULATORY"/>
    <property type="match status" value="1"/>
</dbReference>
<dbReference type="EMBL" id="FWZU01000001">
    <property type="protein sequence ID" value="SME87975.1"/>
    <property type="molecule type" value="Genomic_DNA"/>
</dbReference>
<dbReference type="PANTHER" id="PTHR44591:SF14">
    <property type="entry name" value="PROTEIN PILG"/>
    <property type="match status" value="1"/>
</dbReference>
<accession>A0A1X7C0U2</accession>
<dbReference type="Gene3D" id="3.40.50.2300">
    <property type="match status" value="1"/>
</dbReference>
<keyword evidence="2" id="KW-0902">Two-component regulatory system</keyword>
<protein>
    <submittedName>
        <fullName evidence="5">Response regulator receiver domain-containing protein</fullName>
    </submittedName>
</protein>
<proteinExistence type="predicted"/>
<evidence type="ECO:0000256" key="3">
    <source>
        <dbReference type="PROSITE-ProRule" id="PRU00169"/>
    </source>
</evidence>
<dbReference type="Proteomes" id="UP000192906">
    <property type="component" value="Unassembled WGS sequence"/>
</dbReference>
<organism evidence="5 6">
    <name type="scientific">Desulfovibrio gilichinskyi</name>
    <dbReference type="NCBI Taxonomy" id="1519643"/>
    <lineage>
        <taxon>Bacteria</taxon>
        <taxon>Pseudomonadati</taxon>
        <taxon>Thermodesulfobacteriota</taxon>
        <taxon>Desulfovibrionia</taxon>
        <taxon>Desulfovibrionales</taxon>
        <taxon>Desulfovibrionaceae</taxon>
        <taxon>Desulfovibrio</taxon>
    </lineage>
</organism>